<evidence type="ECO:0000313" key="1">
    <source>
        <dbReference type="EMBL" id="RID86380.1"/>
    </source>
</evidence>
<keyword evidence="2" id="KW-1185">Reference proteome</keyword>
<reference evidence="1 2" key="1">
    <citation type="submission" date="2018-08" db="EMBL/GenBank/DDBJ databases">
        <title>Bacillus jemisoniae sp. nov., Bacillus chryseoplanitiae sp. nov., Bacillus resnikiae sp. nov., and Bacillus frankliniae sp. nov., isolated from Viking spacecraft and associated surfaces.</title>
        <authorList>
            <person name="Seuylemezian A."/>
            <person name="Vaishampayan P."/>
        </authorList>
    </citation>
    <scope>NUCLEOTIDE SEQUENCE [LARGE SCALE GENOMIC DNA]</scope>
    <source>
        <strain evidence="1 2">MA001</strain>
    </source>
</reference>
<organism evidence="1 2">
    <name type="scientific">Peribacillus asahii</name>
    <dbReference type="NCBI Taxonomy" id="228899"/>
    <lineage>
        <taxon>Bacteria</taxon>
        <taxon>Bacillati</taxon>
        <taxon>Bacillota</taxon>
        <taxon>Bacilli</taxon>
        <taxon>Bacillales</taxon>
        <taxon>Bacillaceae</taxon>
        <taxon>Peribacillus</taxon>
    </lineage>
</organism>
<accession>A0A398BFE0</accession>
<protein>
    <submittedName>
        <fullName evidence="1">Uncharacterized protein</fullName>
    </submittedName>
</protein>
<dbReference type="Proteomes" id="UP000266016">
    <property type="component" value="Unassembled WGS sequence"/>
</dbReference>
<dbReference type="EMBL" id="QWVS01000015">
    <property type="protein sequence ID" value="RID86380.1"/>
    <property type="molecule type" value="Genomic_DNA"/>
</dbReference>
<name>A0A398BFE0_9BACI</name>
<dbReference type="AlphaFoldDB" id="A0A398BFE0"/>
<sequence length="64" mass="7460">MNGQLVELNGCKTSTRYQKKKVRTESFVRKRVVPWIGQIASFTPLVCYMQANWDGRGFFIFRNG</sequence>
<evidence type="ECO:0000313" key="2">
    <source>
        <dbReference type="Proteomes" id="UP000266016"/>
    </source>
</evidence>
<comment type="caution">
    <text evidence="1">The sequence shown here is derived from an EMBL/GenBank/DDBJ whole genome shotgun (WGS) entry which is preliminary data.</text>
</comment>
<proteinExistence type="predicted"/>
<gene>
    <name evidence="1" type="ORF">D1953_08595</name>
</gene>